<evidence type="ECO:0000313" key="1">
    <source>
        <dbReference type="Ensembl" id="ENSBIXP00000027342.1"/>
    </source>
</evidence>
<proteinExistence type="predicted"/>
<evidence type="ECO:0000313" key="2">
    <source>
        <dbReference type="Proteomes" id="UP000314981"/>
    </source>
</evidence>
<protein>
    <submittedName>
        <fullName evidence="1">Uncharacterized protein</fullName>
    </submittedName>
</protein>
<reference evidence="1 2" key="1">
    <citation type="submission" date="2018-11" db="EMBL/GenBank/DDBJ databases">
        <title>Haplotype-resolved cattle genomes.</title>
        <authorList>
            <person name="Low W.Y."/>
            <person name="Tearle R."/>
            <person name="Bickhart D.M."/>
            <person name="Rosen B.D."/>
            <person name="Koren S."/>
            <person name="Rhie A."/>
            <person name="Hiendleder S."/>
            <person name="Phillippy A.M."/>
            <person name="Smith T.P.L."/>
            <person name="Williams J.L."/>
        </authorList>
    </citation>
    <scope>NUCLEOTIDE SEQUENCE [LARGE SCALE GENOMIC DNA]</scope>
</reference>
<dbReference type="Proteomes" id="UP000314981">
    <property type="component" value="Chromosome 24"/>
</dbReference>
<dbReference type="OMA" id="YECSDAD"/>
<reference evidence="1" key="2">
    <citation type="submission" date="2025-08" db="UniProtKB">
        <authorList>
            <consortium name="Ensembl"/>
        </authorList>
    </citation>
    <scope>IDENTIFICATION</scope>
</reference>
<dbReference type="STRING" id="30522.A0A4W2E6M6"/>
<organism evidence="1 2">
    <name type="scientific">Bos indicus x Bos taurus</name>
    <name type="common">Hybrid cattle</name>
    <dbReference type="NCBI Taxonomy" id="30522"/>
    <lineage>
        <taxon>Eukaryota</taxon>
        <taxon>Metazoa</taxon>
        <taxon>Chordata</taxon>
        <taxon>Craniata</taxon>
        <taxon>Vertebrata</taxon>
        <taxon>Euteleostomi</taxon>
        <taxon>Mammalia</taxon>
        <taxon>Eutheria</taxon>
        <taxon>Laurasiatheria</taxon>
        <taxon>Artiodactyla</taxon>
        <taxon>Ruminantia</taxon>
        <taxon>Pecora</taxon>
        <taxon>Bovidae</taxon>
        <taxon>Bovinae</taxon>
        <taxon>Bos</taxon>
    </lineage>
</organism>
<dbReference type="Ensembl" id="ENSBIXT00000013663.1">
    <property type="protein sequence ID" value="ENSBIXP00000027342.1"/>
    <property type="gene ID" value="ENSBIXG00000000034.1"/>
</dbReference>
<dbReference type="AlphaFoldDB" id="A0A4W2E6M6"/>
<accession>A0A4W2E6M6</accession>
<name>A0A4W2E6M6_BOBOX</name>
<reference evidence="1" key="3">
    <citation type="submission" date="2025-09" db="UniProtKB">
        <authorList>
            <consortium name="Ensembl"/>
        </authorList>
    </citation>
    <scope>IDENTIFICATION</scope>
</reference>
<sequence>RALMALLLLPLTTAFRCQEQAQTTDWRATLKTIWKSICKIDTSLNATLDLSWEARSGSASRSAATEVFPVLWL</sequence>
<keyword evidence="2" id="KW-1185">Reference proteome</keyword>